<keyword evidence="1" id="KW-0175">Coiled coil</keyword>
<dbReference type="InterPro" id="IPR036894">
    <property type="entry name" value="YbaB-like_sf"/>
</dbReference>
<dbReference type="EMBL" id="JAYFSI010000006">
    <property type="protein sequence ID" value="MEA5362859.1"/>
    <property type="molecule type" value="Genomic_DNA"/>
</dbReference>
<dbReference type="RefSeq" id="WP_323330621.1">
    <property type="nucleotide sequence ID" value="NZ_JAYFSI010000006.1"/>
</dbReference>
<keyword evidence="3" id="KW-1185">Reference proteome</keyword>
<dbReference type="Pfam" id="PF02575">
    <property type="entry name" value="YbaB_DNA_bd"/>
    <property type="match status" value="1"/>
</dbReference>
<evidence type="ECO:0000313" key="3">
    <source>
        <dbReference type="Proteomes" id="UP001304298"/>
    </source>
</evidence>
<name>A0ABU5RB41_9PSEU</name>
<feature type="coiled-coil region" evidence="1">
    <location>
        <begin position="6"/>
        <end position="43"/>
    </location>
</feature>
<dbReference type="Gene3D" id="3.30.1310.10">
    <property type="entry name" value="Nucleoid-associated protein YbaB-like domain"/>
    <property type="match status" value="1"/>
</dbReference>
<dbReference type="InterPro" id="IPR004401">
    <property type="entry name" value="YbaB/EbfC"/>
</dbReference>
<dbReference type="Proteomes" id="UP001304298">
    <property type="component" value="Unassembled WGS sequence"/>
</dbReference>
<evidence type="ECO:0000313" key="2">
    <source>
        <dbReference type="EMBL" id="MEA5362859.1"/>
    </source>
</evidence>
<sequence>MASPYEKMLEDALGAYQRQRENLTAAKERIDEATGTATSARREVTATVGRTGEVTELTFPTSAYKRMAPAELAGVIVRTIAQARQQAIDASAEQLAPMLPPGFSAHDLMAGKVDVEALFAARVPGFEGGQEND</sequence>
<comment type="caution">
    <text evidence="2">The sequence shown here is derived from an EMBL/GenBank/DDBJ whole genome shotgun (WGS) entry which is preliminary data.</text>
</comment>
<proteinExistence type="predicted"/>
<reference evidence="2 3" key="1">
    <citation type="submission" date="2023-12" db="EMBL/GenBank/DDBJ databases">
        <title>Amycolatopsis sp. V23-08.</title>
        <authorList>
            <person name="Somphong A."/>
        </authorList>
    </citation>
    <scope>NUCLEOTIDE SEQUENCE [LARGE SCALE GENOMIC DNA]</scope>
    <source>
        <strain evidence="2 3">V23-08</strain>
    </source>
</reference>
<evidence type="ECO:0000256" key="1">
    <source>
        <dbReference type="SAM" id="Coils"/>
    </source>
</evidence>
<protein>
    <submittedName>
        <fullName evidence="2">YbaB/EbfC family nucleoid-associated protein</fullName>
    </submittedName>
</protein>
<organism evidence="2 3">
    <name type="scientific">Amycolatopsis heterodermiae</name>
    <dbReference type="NCBI Taxonomy" id="3110235"/>
    <lineage>
        <taxon>Bacteria</taxon>
        <taxon>Bacillati</taxon>
        <taxon>Actinomycetota</taxon>
        <taxon>Actinomycetes</taxon>
        <taxon>Pseudonocardiales</taxon>
        <taxon>Pseudonocardiaceae</taxon>
        <taxon>Amycolatopsis</taxon>
    </lineage>
</organism>
<gene>
    <name evidence="2" type="ORF">VA596_25215</name>
</gene>
<accession>A0ABU5RB41</accession>